<dbReference type="PANTHER" id="PTHR35690:SF1">
    <property type="entry name" value="OS01G0363500 PROTEIN"/>
    <property type="match status" value="1"/>
</dbReference>
<dbReference type="Gene3D" id="3.40.50.970">
    <property type="match status" value="1"/>
</dbReference>
<organism evidence="1 2">
    <name type="scientific">Nyssa sinensis</name>
    <dbReference type="NCBI Taxonomy" id="561372"/>
    <lineage>
        <taxon>Eukaryota</taxon>
        <taxon>Viridiplantae</taxon>
        <taxon>Streptophyta</taxon>
        <taxon>Embryophyta</taxon>
        <taxon>Tracheophyta</taxon>
        <taxon>Spermatophyta</taxon>
        <taxon>Magnoliopsida</taxon>
        <taxon>eudicotyledons</taxon>
        <taxon>Gunneridae</taxon>
        <taxon>Pentapetalae</taxon>
        <taxon>asterids</taxon>
        <taxon>Cornales</taxon>
        <taxon>Nyssaceae</taxon>
        <taxon>Nyssa</taxon>
    </lineage>
</organism>
<name>A0A5J5BIH1_9ASTE</name>
<dbReference type="OrthoDB" id="44190at2759"/>
<reference evidence="1 2" key="1">
    <citation type="submission" date="2019-09" db="EMBL/GenBank/DDBJ databases">
        <title>A chromosome-level genome assembly of the Chinese tupelo Nyssa sinensis.</title>
        <authorList>
            <person name="Yang X."/>
            <person name="Kang M."/>
            <person name="Yang Y."/>
            <person name="Xiong H."/>
            <person name="Wang M."/>
            <person name="Zhang Z."/>
            <person name="Wang Z."/>
            <person name="Wu H."/>
            <person name="Ma T."/>
            <person name="Liu J."/>
            <person name="Xi Z."/>
        </authorList>
    </citation>
    <scope>NUCLEOTIDE SEQUENCE [LARGE SCALE GENOMIC DNA]</scope>
    <source>
        <strain evidence="1">J267</strain>
        <tissue evidence="1">Leaf</tissue>
    </source>
</reference>
<evidence type="ECO:0000313" key="1">
    <source>
        <dbReference type="EMBL" id="KAA8542943.1"/>
    </source>
</evidence>
<evidence type="ECO:0000313" key="2">
    <source>
        <dbReference type="Proteomes" id="UP000325577"/>
    </source>
</evidence>
<dbReference type="SUPFAM" id="SSF52518">
    <property type="entry name" value="Thiamin diphosphate-binding fold (THDP-binding)"/>
    <property type="match status" value="1"/>
</dbReference>
<sequence length="144" mass="15755">MGNRAIAEIQFADYIYLAFDQVMNKAAVVVKEEELEAVQELVVVDDLSKYSSNGAENEGVVVEAAKEVLSALSVIKKSKLDLSRFLEKLGGSKSLGRTWMLIFTAKSGLKNGGYVPITAVQRFDATKPSVTCFLKELLFDSEIA</sequence>
<dbReference type="Proteomes" id="UP000325577">
    <property type="component" value="Linkage Group LG12"/>
</dbReference>
<keyword evidence="2" id="KW-1185">Reference proteome</keyword>
<dbReference type="EMBL" id="CM018035">
    <property type="protein sequence ID" value="KAA8542943.1"/>
    <property type="molecule type" value="Genomic_DNA"/>
</dbReference>
<protein>
    <submittedName>
        <fullName evidence="1">Uncharacterized protein</fullName>
    </submittedName>
</protein>
<gene>
    <name evidence="1" type="ORF">F0562_024095</name>
</gene>
<accession>A0A5J5BIH1</accession>
<dbReference type="PANTHER" id="PTHR35690">
    <property type="entry name" value="OS01G0363500 PROTEIN"/>
    <property type="match status" value="1"/>
</dbReference>
<dbReference type="InterPro" id="IPR029061">
    <property type="entry name" value="THDP-binding"/>
</dbReference>
<dbReference type="AlphaFoldDB" id="A0A5J5BIH1"/>
<proteinExistence type="predicted"/>